<comment type="caution">
    <text evidence="2">The sequence shown here is derived from an EMBL/GenBank/DDBJ whole genome shotgun (WGS) entry which is preliminary data.</text>
</comment>
<evidence type="ECO:0000313" key="2">
    <source>
        <dbReference type="EMBL" id="KAJ7040610.1"/>
    </source>
</evidence>
<feature type="region of interest" description="Disordered" evidence="1">
    <location>
        <begin position="246"/>
        <end position="266"/>
    </location>
</feature>
<gene>
    <name evidence="2" type="ORF">C8F04DRAFT_1177948</name>
</gene>
<dbReference type="EMBL" id="JARJCM010000021">
    <property type="protein sequence ID" value="KAJ7040610.1"/>
    <property type="molecule type" value="Genomic_DNA"/>
</dbReference>
<dbReference type="AlphaFoldDB" id="A0AAD6X9S1"/>
<protein>
    <submittedName>
        <fullName evidence="2">Uncharacterized protein</fullName>
    </submittedName>
</protein>
<name>A0AAD6X9S1_9AGAR</name>
<feature type="compositionally biased region" description="Basic residues" evidence="1">
    <location>
        <begin position="487"/>
        <end position="499"/>
    </location>
</feature>
<feature type="region of interest" description="Disordered" evidence="1">
    <location>
        <begin position="482"/>
        <end position="516"/>
    </location>
</feature>
<evidence type="ECO:0000313" key="3">
    <source>
        <dbReference type="Proteomes" id="UP001218188"/>
    </source>
</evidence>
<keyword evidence="3" id="KW-1185">Reference proteome</keyword>
<proteinExistence type="predicted"/>
<reference evidence="2" key="1">
    <citation type="submission" date="2023-03" db="EMBL/GenBank/DDBJ databases">
        <title>Massive genome expansion in bonnet fungi (Mycena s.s.) driven by repeated elements and novel gene families across ecological guilds.</title>
        <authorList>
            <consortium name="Lawrence Berkeley National Laboratory"/>
            <person name="Harder C.B."/>
            <person name="Miyauchi S."/>
            <person name="Viragh M."/>
            <person name="Kuo A."/>
            <person name="Thoen E."/>
            <person name="Andreopoulos B."/>
            <person name="Lu D."/>
            <person name="Skrede I."/>
            <person name="Drula E."/>
            <person name="Henrissat B."/>
            <person name="Morin E."/>
            <person name="Kohler A."/>
            <person name="Barry K."/>
            <person name="LaButti K."/>
            <person name="Morin E."/>
            <person name="Salamov A."/>
            <person name="Lipzen A."/>
            <person name="Mereny Z."/>
            <person name="Hegedus B."/>
            <person name="Baldrian P."/>
            <person name="Stursova M."/>
            <person name="Weitz H."/>
            <person name="Taylor A."/>
            <person name="Grigoriev I.V."/>
            <person name="Nagy L.G."/>
            <person name="Martin F."/>
            <person name="Kauserud H."/>
        </authorList>
    </citation>
    <scope>NUCLEOTIDE SEQUENCE</scope>
    <source>
        <strain evidence="2">CBHHK200</strain>
    </source>
</reference>
<feature type="region of interest" description="Disordered" evidence="1">
    <location>
        <begin position="162"/>
        <end position="210"/>
    </location>
</feature>
<evidence type="ECO:0000256" key="1">
    <source>
        <dbReference type="SAM" id="MobiDB-lite"/>
    </source>
</evidence>
<feature type="compositionally biased region" description="Polar residues" evidence="1">
    <location>
        <begin position="255"/>
        <end position="264"/>
    </location>
</feature>
<accession>A0AAD6X9S1</accession>
<dbReference type="Proteomes" id="UP001218188">
    <property type="component" value="Unassembled WGS sequence"/>
</dbReference>
<sequence length="771" mass="83805">MALMLRMAAEQRGGSNMTTYTPNAPNQPELASIAYPVDGDGHPIAPERLEVHAQTHNFALPACFHRLSVDVSLQTGENTSTTIALTCPVQPAEEKCPFSINLSSLIAEDSGMNYERYAAKIPDATKDKDSFLRDYLSRSLSPLNAPEDDAVSLDAQFEDPSSYASLNDHFETPPDYATDDGLYSRDDELHLPSPGTRSEGGRRPNIDLPQTEDNHLFSEVPEPAFPTSHLGRYSALWYRVPVSNRSVSAPPLPPQSHSRSSTPDSLPDLVSVYHAPGDYHTIASPVPPPVSPISDSRISTPDSLPDLISIYSRSSSEVSLPDIAYFTDHSSSEDVSSSPQCRGAGRVILGEGKVALVRLTDDFRANAPSTRLTKWKLEASSLCLTRTGRIAAIEIKSLIQIEVFFLKQKIVDGRTVTAVLGGSALYEEEGSFYSTRNHLFAIFVAGCAYETDISPPSIALWEKHNAKSLHESSYMQFLSLEESPQQKLRRNSKYKRQKRHDGGAESQSEAVSEAQHETLLEDDDFEDLDEDSAGGDFLDADLARAFTIQEGSVWGSSGEALARSDTDVVADNSDSFADTILQGIGGTSEDDIAAWIGAINNFDPTAVPLGIGIGNDWQDAGWSLTDYLADTSDSSVAWLPKLTTDFDDLEYARLYPGTQPAEYQVPIDMLFGMLGPAPNELGLNHFSGTVEDAFDIFRPGNDLAESAYAGESMFFDQMMNVSGSASDADTAHATGGWDNYGLYDGDPETSKGQIEKLSASEIDPKLLALFG</sequence>
<organism evidence="2 3">
    <name type="scientific">Mycena alexandri</name>
    <dbReference type="NCBI Taxonomy" id="1745969"/>
    <lineage>
        <taxon>Eukaryota</taxon>
        <taxon>Fungi</taxon>
        <taxon>Dikarya</taxon>
        <taxon>Basidiomycota</taxon>
        <taxon>Agaricomycotina</taxon>
        <taxon>Agaricomycetes</taxon>
        <taxon>Agaricomycetidae</taxon>
        <taxon>Agaricales</taxon>
        <taxon>Marasmiineae</taxon>
        <taxon>Mycenaceae</taxon>
        <taxon>Mycena</taxon>
    </lineage>
</organism>